<evidence type="ECO:0000256" key="3">
    <source>
        <dbReference type="ARBA" id="ARBA00022990"/>
    </source>
</evidence>
<dbReference type="SMART" id="SM00582">
    <property type="entry name" value="RPR"/>
    <property type="match status" value="1"/>
</dbReference>
<dbReference type="FunFam" id="1.25.40.90:FF:000020">
    <property type="entry name" value="regulation of nuclear pre-mRNA domain-containing protein 2 isoform X1"/>
    <property type="match status" value="1"/>
</dbReference>
<evidence type="ECO:0000313" key="9">
    <source>
        <dbReference type="Proteomes" id="UP000007151"/>
    </source>
</evidence>
<dbReference type="Gene3D" id="6.10.250.2560">
    <property type="match status" value="2"/>
</dbReference>
<dbReference type="AlphaFoldDB" id="A0A212F1D3"/>
<evidence type="ECO:0000313" key="8">
    <source>
        <dbReference type="EMBL" id="OWR47531.1"/>
    </source>
</evidence>
<comment type="subunit">
    <text evidence="4">Associates with the RNA polymerase II complex.</text>
</comment>
<evidence type="ECO:0000256" key="6">
    <source>
        <dbReference type="SAM" id="MobiDB-lite"/>
    </source>
</evidence>
<keyword evidence="2" id="KW-0597">Phosphoprotein</keyword>
<evidence type="ECO:0000256" key="1">
    <source>
        <dbReference type="ARBA" id="ARBA00022481"/>
    </source>
</evidence>
<dbReference type="PANTHER" id="PTHR12460">
    <property type="entry name" value="CYCLIN-DEPENDENT KINASE INHIBITOR-RELATED PROTEIN"/>
    <property type="match status" value="1"/>
</dbReference>
<dbReference type="GO" id="GO:0000993">
    <property type="term" value="F:RNA polymerase II complex binding"/>
    <property type="evidence" value="ECO:0007669"/>
    <property type="project" value="TreeGrafter"/>
</dbReference>
<comment type="caution">
    <text evidence="8">The sequence shown here is derived from an EMBL/GenBank/DDBJ whole genome shotgun (WGS) entry which is preliminary data.</text>
</comment>
<organism evidence="8 9">
    <name type="scientific">Danaus plexippus plexippus</name>
    <dbReference type="NCBI Taxonomy" id="278856"/>
    <lineage>
        <taxon>Eukaryota</taxon>
        <taxon>Metazoa</taxon>
        <taxon>Ecdysozoa</taxon>
        <taxon>Arthropoda</taxon>
        <taxon>Hexapoda</taxon>
        <taxon>Insecta</taxon>
        <taxon>Pterygota</taxon>
        <taxon>Neoptera</taxon>
        <taxon>Endopterygota</taxon>
        <taxon>Lepidoptera</taxon>
        <taxon>Glossata</taxon>
        <taxon>Ditrysia</taxon>
        <taxon>Papilionoidea</taxon>
        <taxon>Nymphalidae</taxon>
        <taxon>Danainae</taxon>
        <taxon>Danaini</taxon>
        <taxon>Danaina</taxon>
        <taxon>Danaus</taxon>
        <taxon>Danaus</taxon>
    </lineage>
</organism>
<dbReference type="InterPro" id="IPR008942">
    <property type="entry name" value="ENTH_VHS"/>
</dbReference>
<feature type="region of interest" description="Disordered" evidence="6">
    <location>
        <begin position="264"/>
        <end position="293"/>
    </location>
</feature>
<dbReference type="STRING" id="278856.A0A212F1D3"/>
<dbReference type="Gene3D" id="1.25.40.90">
    <property type="match status" value="1"/>
</dbReference>
<name>A0A212F1D3_DANPL</name>
<evidence type="ECO:0000259" key="7">
    <source>
        <dbReference type="PROSITE" id="PS51391"/>
    </source>
</evidence>
<accession>A0A212F1D3</accession>
<dbReference type="PROSITE" id="PS51391">
    <property type="entry name" value="CID"/>
    <property type="match status" value="1"/>
</dbReference>
<keyword evidence="9" id="KW-1185">Reference proteome</keyword>
<dbReference type="CDD" id="cd16981">
    <property type="entry name" value="CID_RPRD_like"/>
    <property type="match status" value="1"/>
</dbReference>
<feature type="domain" description="CID" evidence="7">
    <location>
        <begin position="4"/>
        <end position="133"/>
    </location>
</feature>
<evidence type="ECO:0000256" key="5">
    <source>
        <dbReference type="ARBA" id="ARBA00067342"/>
    </source>
</evidence>
<dbReference type="EMBL" id="AGBW02010910">
    <property type="protein sequence ID" value="OWR47531.1"/>
    <property type="molecule type" value="Genomic_DNA"/>
</dbReference>
<gene>
    <name evidence="8" type="ORF">KGM_208159</name>
</gene>
<feature type="compositionally biased region" description="Low complexity" evidence="6">
    <location>
        <begin position="869"/>
        <end position="887"/>
    </location>
</feature>
<dbReference type="KEGG" id="dpl:KGM_208159"/>
<dbReference type="Pfam" id="PF04818">
    <property type="entry name" value="CID"/>
    <property type="match status" value="1"/>
</dbReference>
<dbReference type="Proteomes" id="UP000007151">
    <property type="component" value="Unassembled WGS sequence"/>
</dbReference>
<dbReference type="SUPFAM" id="SSF48464">
    <property type="entry name" value="ENTH/VHS domain"/>
    <property type="match status" value="1"/>
</dbReference>
<dbReference type="InterPro" id="IPR006569">
    <property type="entry name" value="CID_dom"/>
</dbReference>
<dbReference type="GO" id="GO:0031124">
    <property type="term" value="P:mRNA 3'-end processing"/>
    <property type="evidence" value="ECO:0007669"/>
    <property type="project" value="TreeGrafter"/>
</dbReference>
<evidence type="ECO:0000256" key="4">
    <source>
        <dbReference type="ARBA" id="ARBA00062892"/>
    </source>
</evidence>
<dbReference type="PANTHER" id="PTHR12460:SF40">
    <property type="entry name" value="REGULATION OF NUCLEAR PRE-MRNA DOMAIN-CONTAINING PROTEIN 2"/>
    <property type="match status" value="1"/>
</dbReference>
<keyword evidence="1" id="KW-0488">Methylation</keyword>
<protein>
    <recommendedName>
        <fullName evidence="5">Regulation of nuclear pre-mRNA domain-containing protein 2</fullName>
    </recommendedName>
</protein>
<feature type="region of interest" description="Disordered" evidence="6">
    <location>
        <begin position="456"/>
        <end position="486"/>
    </location>
</feature>
<feature type="region of interest" description="Disordered" evidence="6">
    <location>
        <begin position="804"/>
        <end position="887"/>
    </location>
</feature>
<keyword evidence="3" id="KW-0007">Acetylation</keyword>
<dbReference type="InParanoid" id="A0A212F1D3"/>
<reference evidence="8 9" key="1">
    <citation type="journal article" date="2011" name="Cell">
        <title>The monarch butterfly genome yields insights into long-distance migration.</title>
        <authorList>
            <person name="Zhan S."/>
            <person name="Merlin C."/>
            <person name="Boore J.L."/>
            <person name="Reppert S.M."/>
        </authorList>
    </citation>
    <scope>NUCLEOTIDE SEQUENCE [LARGE SCALE GENOMIC DNA]</scope>
    <source>
        <strain evidence="8">F-2</strain>
    </source>
</reference>
<evidence type="ECO:0000256" key="2">
    <source>
        <dbReference type="ARBA" id="ARBA00022553"/>
    </source>
</evidence>
<feature type="compositionally biased region" description="Basic and acidic residues" evidence="6">
    <location>
        <begin position="817"/>
        <end position="838"/>
    </location>
</feature>
<dbReference type="eggNOG" id="KOG2669">
    <property type="taxonomic scope" value="Eukaryota"/>
</dbReference>
<proteinExistence type="predicted"/>
<sequence length="887" mass="100250">MGETEEFNTLAFEKKLTQLKDTQESIQSLSSWCLKQRTHHKKIVSSWLNVLKRVKVEQRLVLFYLANDVIQYSKRKNYEFVESWGLNLQKATPLVRDEKVRPKILRIFKIWEQRSVYDDEFLSDLTGLLSAGAVKKTDDDPLDFQATSTVGQQDKTVYCARSGYSGEIEIPLELSDTDALCSNLKERSSKDDVEKELNEGIQCVERYTQALQREIVAREALLALLSSANQYYSTQRGEVKVVAYAYKNFGSRVRALKRKLDELLPTLPSAPSPPTRDEDVPSPGPDEDLELPTNENEVSYNIDQTFNTSVSADGSLYNLGLSSFLNENSMAIFNESQADLNIVNSSIQPDTLPGLDLLKESNPPPPTSFYGTMETITKRSSKDDVEKELNEGIQCVERYTQALQREIVAREALLALLSSANQYYSTQRGEVKVVAYAYKNFGSRVRALKRKLDELLPTLPSAPSPPTRDEDVPSPGPDEDLELPTNENEVSYNIDQTFNTSVSADGSLYNLGLSSFLNENSMAIFNESQADLNIVNSSIQPDTLPGLDLLKESNPPPPTSFYGTMETITIPDEPDQPYLPEAVVTNSQWANNTWNVPLPVARNVFAEPPASPPVPIRTDTQVDISASDHELRSRLPPPPPPPVLPGLTHIEDVDHRLLPSLPPTPVPPPIRHSHQDVDHRNLISLTQLPPRHVNVDQDYRLPPLSQPLGVPLLPPPPSDIVESVDMDLSEDEEQGMYQTQNQSDHRHNSFNNNKVLVGGEKKDNSNLIQINANIDIEAPHGTPVAPMTNPFDNMPPQLRYNFNTNYQKNPDNAEYNDDIRNRNLDRRNQSPEYEDYKSNDFQAPRPYMNRFPRNWGPRNNFRAPYNQFNQRNGGPRQRWGGPRQRFW</sequence>